<comment type="caution">
    <text evidence="2">The sequence shown here is derived from an EMBL/GenBank/DDBJ whole genome shotgun (WGS) entry which is preliminary data.</text>
</comment>
<keyword evidence="3" id="KW-1185">Reference proteome</keyword>
<dbReference type="InterPro" id="IPR000182">
    <property type="entry name" value="GNAT_dom"/>
</dbReference>
<sequence length="243" mass="25521">MNAWFDTMDLLAADTAGGSSRRAANGTRLLVGGAPLATVNGVFTPESPYPDLGEVAELAAVAAAELAVPWCLHMRGEPSPELLEIGARHGRTTRSATTFMTCAAGDLRLGPPDGQRVPVRAVTSAQGVEYQAAVAAGFEVPAELFGSFMRGPELDAPGATAYLAGTPGDPVATGFGVLAGEWLGVFNIATPPAHRRHGYARAVTEHILRSVPYTGVFLTSTEMALPLYESMGFRVAETWTYLT</sequence>
<proteinExistence type="predicted"/>
<feature type="domain" description="N-acetyltransferase" evidence="1">
    <location>
        <begin position="117"/>
        <end position="243"/>
    </location>
</feature>
<evidence type="ECO:0000313" key="2">
    <source>
        <dbReference type="EMBL" id="GIE26501.1"/>
    </source>
</evidence>
<gene>
    <name evidence="2" type="ORF">Ahu01nite_096030</name>
</gene>
<dbReference type="Proteomes" id="UP000603200">
    <property type="component" value="Unassembled WGS sequence"/>
</dbReference>
<dbReference type="EMBL" id="BOMN01000145">
    <property type="protein sequence ID" value="GIE26501.1"/>
    <property type="molecule type" value="Genomic_DNA"/>
</dbReference>
<organism evidence="2 3">
    <name type="scientific">Winogradskya humida</name>
    <dbReference type="NCBI Taxonomy" id="113566"/>
    <lineage>
        <taxon>Bacteria</taxon>
        <taxon>Bacillati</taxon>
        <taxon>Actinomycetota</taxon>
        <taxon>Actinomycetes</taxon>
        <taxon>Micromonosporales</taxon>
        <taxon>Micromonosporaceae</taxon>
        <taxon>Winogradskya</taxon>
    </lineage>
</organism>
<dbReference type="Gene3D" id="3.40.630.30">
    <property type="match status" value="1"/>
</dbReference>
<dbReference type="SUPFAM" id="SSF55729">
    <property type="entry name" value="Acyl-CoA N-acyltransferases (Nat)"/>
    <property type="match status" value="1"/>
</dbReference>
<dbReference type="PROSITE" id="PS51186">
    <property type="entry name" value="GNAT"/>
    <property type="match status" value="1"/>
</dbReference>
<evidence type="ECO:0000313" key="3">
    <source>
        <dbReference type="Proteomes" id="UP000603200"/>
    </source>
</evidence>
<dbReference type="InterPro" id="IPR016181">
    <property type="entry name" value="Acyl_CoA_acyltransferase"/>
</dbReference>
<name>A0ABQ4A6K8_9ACTN</name>
<dbReference type="Pfam" id="PF13508">
    <property type="entry name" value="Acetyltransf_7"/>
    <property type="match status" value="1"/>
</dbReference>
<reference evidence="2 3" key="1">
    <citation type="submission" date="2021-01" db="EMBL/GenBank/DDBJ databases">
        <title>Whole genome shotgun sequence of Actinoplanes humidus NBRC 14915.</title>
        <authorList>
            <person name="Komaki H."/>
            <person name="Tamura T."/>
        </authorList>
    </citation>
    <scope>NUCLEOTIDE SEQUENCE [LARGE SCALE GENOMIC DNA]</scope>
    <source>
        <strain evidence="2 3">NBRC 14915</strain>
    </source>
</reference>
<evidence type="ECO:0000259" key="1">
    <source>
        <dbReference type="PROSITE" id="PS51186"/>
    </source>
</evidence>
<protein>
    <recommendedName>
        <fullName evidence="1">N-acetyltransferase domain-containing protein</fullName>
    </recommendedName>
</protein>
<accession>A0ABQ4A6K8</accession>